<dbReference type="EMBL" id="PUHP01000230">
    <property type="protein sequence ID" value="TQN71809.1"/>
    <property type="molecule type" value="Genomic_DNA"/>
</dbReference>
<accession>A0A5Q4BYX6</accession>
<protein>
    <submittedName>
        <fullName evidence="1">Uncharacterized protein</fullName>
    </submittedName>
</protein>
<proteinExistence type="predicted"/>
<comment type="caution">
    <text evidence="1">The sequence shown here is derived from an EMBL/GenBank/DDBJ whole genome shotgun (WGS) entry which is preliminary data.</text>
</comment>
<sequence>MALHSLYYVIRAAPTNTHQSVTQLALYHATSNCPDLLNLYYPNPQSRWTWYARGPSRSSLRQSANARSRSVSPSMILVIRRRQNTDHCIDLVIRQVYRCRLQCRPQRQVRQGVSKAKRLLPCKPPLPSSPVVVEAIASLITAPAIGCSPEDEVSVIETQ</sequence>
<organism evidence="1 2">
    <name type="scientific">Colletotrichum shisoi</name>
    <dbReference type="NCBI Taxonomy" id="2078593"/>
    <lineage>
        <taxon>Eukaryota</taxon>
        <taxon>Fungi</taxon>
        <taxon>Dikarya</taxon>
        <taxon>Ascomycota</taxon>
        <taxon>Pezizomycotina</taxon>
        <taxon>Sordariomycetes</taxon>
        <taxon>Hypocreomycetidae</taxon>
        <taxon>Glomerellales</taxon>
        <taxon>Glomerellaceae</taxon>
        <taxon>Colletotrichum</taxon>
        <taxon>Colletotrichum destructivum species complex</taxon>
    </lineage>
</organism>
<gene>
    <name evidence="1" type="ORF">CSHISOI_03670</name>
</gene>
<dbReference type="Proteomes" id="UP000326340">
    <property type="component" value="Unassembled WGS sequence"/>
</dbReference>
<dbReference type="AlphaFoldDB" id="A0A5Q4BYX6"/>
<reference evidence="1 2" key="1">
    <citation type="journal article" date="2019" name="Sci. Rep.">
        <title>Colletotrichum shisoi sp. nov., an anthracnose pathogen of Perilla frutescens in Japan: molecular phylogenetic, morphological and genomic evidence.</title>
        <authorList>
            <person name="Gan P."/>
            <person name="Tsushima A."/>
            <person name="Hiroyama R."/>
            <person name="Narusaka M."/>
            <person name="Takano Y."/>
            <person name="Narusaka Y."/>
            <person name="Kawaradani M."/>
            <person name="Damm U."/>
            <person name="Shirasu K."/>
        </authorList>
    </citation>
    <scope>NUCLEOTIDE SEQUENCE [LARGE SCALE GENOMIC DNA]</scope>
    <source>
        <strain evidence="1 2">PG-2018a</strain>
    </source>
</reference>
<evidence type="ECO:0000313" key="2">
    <source>
        <dbReference type="Proteomes" id="UP000326340"/>
    </source>
</evidence>
<keyword evidence="2" id="KW-1185">Reference proteome</keyword>
<evidence type="ECO:0000313" key="1">
    <source>
        <dbReference type="EMBL" id="TQN71809.1"/>
    </source>
</evidence>
<name>A0A5Q4BYX6_9PEZI</name>